<name>A0A832DET2_9BACT</name>
<reference evidence="2" key="1">
    <citation type="journal article" date="2020" name="mSystems">
        <title>Genome- and Community-Level Interaction Insights into Carbon Utilization and Element Cycling Functions of Hydrothermarchaeota in Hydrothermal Sediment.</title>
        <authorList>
            <person name="Zhou Z."/>
            <person name="Liu Y."/>
            <person name="Xu W."/>
            <person name="Pan J."/>
            <person name="Luo Z.H."/>
            <person name="Li M."/>
        </authorList>
    </citation>
    <scope>NUCLEOTIDE SEQUENCE [LARGE SCALE GENOMIC DNA]</scope>
    <source>
        <strain evidence="2">SpSt-500</strain>
    </source>
</reference>
<sequence length="886" mass="103101">MKRIIFLKIVLILVNANVSYSQIIQLRDTLTGLSKIYYSNYPFEQPKQFEKLNYDSLPVIKNPTLVNLHSGDYGAEQTGLSIAMDSIGNYLCVWIDNRDGYMNIYAQLYDKFDRKVGNNFIINKDKIWGNIVPIVSANKKGDFIIIWENDLREIYARRISNTGQFLSEPIRLNLNNQINTFPISAAIAENGSFIAVWRAEEYYGDHRLYAVVVDRNDNVYGEIIIDEPYSPNTSLNSARRVAVTGDHFLVVFPSIAGRMFAQKVSMYGAKIGNNFLINEINYSSSSYDVKISSLSSGNSLILWKTDKLFGRIYNPQSGFRTGEFVISDTVEGFSVFTDRDSTFYLLYSVNYVDYFQKISKDGQIISERTRADYDSLLTRYYFFSDISDLGNNSFVIGNVSYARSDLDCFIQKFSSEFQRLTSIRKINDDLYSSWQIFPKIKFNSQGKAFIIWEDRRNGRRDLYGRLINENLEPVGDDFQINETTAEYFFTNDKAVCSFSDGTFVVAFWMEEPTNYKKKLILQLISKDGQKIGNNKAVAESYNYNYSLEMNINQRDELLLCWYNYFHTLTQLFDKNLNPITNVQTLLSARDNIGFKPLKISIDENHFLLAVWRNYSIYDQYTYPSLKGRFFNYRPVSDVFIIDSAASNVYKVECANDSNNSLIVIYGNYSQLKIKRYYDFPSQNIFSDRFYTFDVEDIKIINFKNKKALYVFRKPYEGQIQIVFYNDNKSLSNIYSTHQFDESDYYLYYFTDQPVLDADISDNKFLISYTQPIPERGTDIFIKAFDGSKFNFNRETTYLKTKTDFLYNNFPNPFNNKTVIPYQILSFSKVKLSVYDILGNLVKVLVDEYQYPGIYEVEFNAGELSSGIYFYKLEAFNTITKKMMILK</sequence>
<dbReference type="InterPro" id="IPR026444">
    <property type="entry name" value="Secre_tail"/>
</dbReference>
<evidence type="ECO:0000313" key="2">
    <source>
        <dbReference type="EMBL" id="HGT47344.1"/>
    </source>
</evidence>
<proteinExistence type="predicted"/>
<gene>
    <name evidence="2" type="ORF">ENS56_04875</name>
</gene>
<dbReference type="EMBL" id="DSVI01000005">
    <property type="protein sequence ID" value="HGT47344.1"/>
    <property type="molecule type" value="Genomic_DNA"/>
</dbReference>
<comment type="caution">
    <text evidence="2">The sequence shown here is derived from an EMBL/GenBank/DDBJ whole genome shotgun (WGS) entry which is preliminary data.</text>
</comment>
<dbReference type="NCBIfam" id="TIGR04183">
    <property type="entry name" value="Por_Secre_tail"/>
    <property type="match status" value="1"/>
</dbReference>
<accession>A0A832DET2</accession>
<organism evidence="2">
    <name type="scientific">Ignavibacterium album</name>
    <dbReference type="NCBI Taxonomy" id="591197"/>
    <lineage>
        <taxon>Bacteria</taxon>
        <taxon>Pseudomonadati</taxon>
        <taxon>Ignavibacteriota</taxon>
        <taxon>Ignavibacteria</taxon>
        <taxon>Ignavibacteriales</taxon>
        <taxon>Ignavibacteriaceae</taxon>
        <taxon>Ignavibacterium</taxon>
    </lineage>
</organism>
<evidence type="ECO:0000259" key="1">
    <source>
        <dbReference type="Pfam" id="PF18962"/>
    </source>
</evidence>
<dbReference type="Pfam" id="PF18962">
    <property type="entry name" value="Por_Secre_tail"/>
    <property type="match status" value="1"/>
</dbReference>
<protein>
    <submittedName>
        <fullName evidence="2">T9SS type A sorting domain-containing protein</fullName>
    </submittedName>
</protein>
<feature type="domain" description="Secretion system C-terminal sorting" evidence="1">
    <location>
        <begin position="809"/>
        <end position="884"/>
    </location>
</feature>
<dbReference type="AlphaFoldDB" id="A0A832DET2"/>